<proteinExistence type="predicted"/>
<feature type="non-terminal residue" evidence="1">
    <location>
        <position position="30"/>
    </location>
</feature>
<protein>
    <submittedName>
        <fullName evidence="1">Uncharacterized protein</fullName>
    </submittedName>
</protein>
<reference evidence="1" key="1">
    <citation type="journal article" date="2015" name="Nature">
        <title>Complex archaea that bridge the gap between prokaryotes and eukaryotes.</title>
        <authorList>
            <person name="Spang A."/>
            <person name="Saw J.H."/>
            <person name="Jorgensen S.L."/>
            <person name="Zaremba-Niedzwiedzka K."/>
            <person name="Martijn J."/>
            <person name="Lind A.E."/>
            <person name="van Eijk R."/>
            <person name="Schleper C."/>
            <person name="Guy L."/>
            <person name="Ettema T.J."/>
        </authorList>
    </citation>
    <scope>NUCLEOTIDE SEQUENCE</scope>
</reference>
<dbReference type="AlphaFoldDB" id="A0A0F9D082"/>
<organism evidence="1">
    <name type="scientific">marine sediment metagenome</name>
    <dbReference type="NCBI Taxonomy" id="412755"/>
    <lineage>
        <taxon>unclassified sequences</taxon>
        <taxon>metagenomes</taxon>
        <taxon>ecological metagenomes</taxon>
    </lineage>
</organism>
<evidence type="ECO:0000313" key="1">
    <source>
        <dbReference type="EMBL" id="KKL05503.1"/>
    </source>
</evidence>
<dbReference type="EMBL" id="LAZR01044087">
    <property type="protein sequence ID" value="KKL05503.1"/>
    <property type="molecule type" value="Genomic_DNA"/>
</dbReference>
<sequence length="30" mass="3467">MTLVNSESTWDGYFMDMATFVSTKSKDRSM</sequence>
<comment type="caution">
    <text evidence="1">The sequence shown here is derived from an EMBL/GenBank/DDBJ whole genome shotgun (WGS) entry which is preliminary data.</text>
</comment>
<name>A0A0F9D082_9ZZZZ</name>
<gene>
    <name evidence="1" type="ORF">LCGC14_2605350</name>
</gene>
<accession>A0A0F9D082</accession>